<evidence type="ECO:0000313" key="2">
    <source>
        <dbReference type="Proteomes" id="UP000249417"/>
    </source>
</evidence>
<dbReference type="EMBL" id="QFQB01000017">
    <property type="protein sequence ID" value="PZQ47092.1"/>
    <property type="molecule type" value="Genomic_DNA"/>
</dbReference>
<dbReference type="Proteomes" id="UP000249417">
    <property type="component" value="Unassembled WGS sequence"/>
</dbReference>
<reference evidence="1 2" key="1">
    <citation type="submission" date="2017-08" db="EMBL/GenBank/DDBJ databases">
        <title>Infants hospitalized years apart are colonized by the same room-sourced microbial strains.</title>
        <authorList>
            <person name="Brooks B."/>
            <person name="Olm M.R."/>
            <person name="Firek B.A."/>
            <person name="Baker R."/>
            <person name="Thomas B.C."/>
            <person name="Morowitz M.J."/>
            <person name="Banfield J.F."/>
        </authorList>
    </citation>
    <scope>NUCLEOTIDE SEQUENCE [LARGE SCALE GENOMIC DNA]</scope>
    <source>
        <strain evidence="1">S2_005_002_R2_29</strain>
    </source>
</reference>
<gene>
    <name evidence="1" type="ORF">DI551_03995</name>
</gene>
<dbReference type="AlphaFoldDB" id="A0A2W5N0W2"/>
<accession>A0A2W5N0W2</accession>
<name>A0A2W5N0W2_9BACT</name>
<proteinExistence type="predicted"/>
<protein>
    <submittedName>
        <fullName evidence="1">Uncharacterized protein</fullName>
    </submittedName>
</protein>
<evidence type="ECO:0000313" key="1">
    <source>
        <dbReference type="EMBL" id="PZQ47092.1"/>
    </source>
</evidence>
<comment type="caution">
    <text evidence="1">The sequence shown here is derived from an EMBL/GenBank/DDBJ whole genome shotgun (WGS) entry which is preliminary data.</text>
</comment>
<sequence length="157" mass="17770">MITILLDYFGNRRDKLAAFHLADAFYAADPFTMARRDALHGLMQIGLRRPALGVDLGALEARQGRIEHDYPLSEHFSVFAGCKKRLGQIAAEDASLKALAQTRDLRGVAFQVVRDRRDMLCAERRHRELPARWRANAGSFRDMAEAHYAGQARFSLQ</sequence>
<organism evidence="1 2">
    <name type="scientific">Micavibrio aeruginosavorus</name>
    <dbReference type="NCBI Taxonomy" id="349221"/>
    <lineage>
        <taxon>Bacteria</taxon>
        <taxon>Pseudomonadati</taxon>
        <taxon>Bdellovibrionota</taxon>
        <taxon>Bdellovibrionia</taxon>
        <taxon>Bdellovibrionales</taxon>
        <taxon>Pseudobdellovibrionaceae</taxon>
        <taxon>Micavibrio</taxon>
    </lineage>
</organism>